<protein>
    <recommendedName>
        <fullName evidence="1">NADP-dependent oxidoreductase domain-containing protein</fullName>
    </recommendedName>
</protein>
<proteinExistence type="predicted"/>
<dbReference type="SUPFAM" id="SSF51430">
    <property type="entry name" value="NAD(P)-linked oxidoreductase"/>
    <property type="match status" value="1"/>
</dbReference>
<evidence type="ECO:0000259" key="1">
    <source>
        <dbReference type="Pfam" id="PF00248"/>
    </source>
</evidence>
<dbReference type="InterPro" id="IPR020471">
    <property type="entry name" value="AKR"/>
</dbReference>
<dbReference type="Gene3D" id="3.20.20.100">
    <property type="entry name" value="NADP-dependent oxidoreductase domain"/>
    <property type="match status" value="1"/>
</dbReference>
<dbReference type="GO" id="GO:0005829">
    <property type="term" value="C:cytosol"/>
    <property type="evidence" value="ECO:0007669"/>
    <property type="project" value="TreeGrafter"/>
</dbReference>
<feature type="domain" description="NADP-dependent oxidoreductase" evidence="1">
    <location>
        <begin position="48"/>
        <end position="147"/>
    </location>
</feature>
<sequence>MNITRREMIQIGAGASAGLMLGCTDAEQVNQGLITKEIPSTGESIPVIGLGGRNYRLGEGWAENTDGYRATLGTFYELGGRVIDTSPNYGDSEIIMGNLLQDLGIRNELFLATKVDRQEKEEGIERMRGSLERMHTDHFELMQVHNLRGWEIQIPTLREW</sequence>
<dbReference type="AlphaFoldDB" id="A0A382WBM3"/>
<accession>A0A382WBM3</accession>
<dbReference type="InterPro" id="IPR023210">
    <property type="entry name" value="NADP_OxRdtase_dom"/>
</dbReference>
<dbReference type="EMBL" id="UINC01158378">
    <property type="protein sequence ID" value="SVD55890.1"/>
    <property type="molecule type" value="Genomic_DNA"/>
</dbReference>
<evidence type="ECO:0000313" key="2">
    <source>
        <dbReference type="EMBL" id="SVD55890.1"/>
    </source>
</evidence>
<feature type="non-terminal residue" evidence="2">
    <location>
        <position position="160"/>
    </location>
</feature>
<name>A0A382WBM3_9ZZZZ</name>
<gene>
    <name evidence="2" type="ORF">METZ01_LOCUS408744</name>
</gene>
<dbReference type="InterPro" id="IPR036812">
    <property type="entry name" value="NAD(P)_OxRdtase_dom_sf"/>
</dbReference>
<organism evidence="2">
    <name type="scientific">marine metagenome</name>
    <dbReference type="NCBI Taxonomy" id="408172"/>
    <lineage>
        <taxon>unclassified sequences</taxon>
        <taxon>metagenomes</taxon>
        <taxon>ecological metagenomes</taxon>
    </lineage>
</organism>
<reference evidence="2" key="1">
    <citation type="submission" date="2018-05" db="EMBL/GenBank/DDBJ databases">
        <authorList>
            <person name="Lanie J.A."/>
            <person name="Ng W.-L."/>
            <person name="Kazmierczak K.M."/>
            <person name="Andrzejewski T.M."/>
            <person name="Davidsen T.M."/>
            <person name="Wayne K.J."/>
            <person name="Tettelin H."/>
            <person name="Glass J.I."/>
            <person name="Rusch D."/>
            <person name="Podicherti R."/>
            <person name="Tsui H.-C.T."/>
            <person name="Winkler M.E."/>
        </authorList>
    </citation>
    <scope>NUCLEOTIDE SEQUENCE</scope>
</reference>
<dbReference type="PANTHER" id="PTHR42686">
    <property type="entry name" value="GH17980P-RELATED"/>
    <property type="match status" value="1"/>
</dbReference>
<dbReference type="GO" id="GO:0016491">
    <property type="term" value="F:oxidoreductase activity"/>
    <property type="evidence" value="ECO:0007669"/>
    <property type="project" value="InterPro"/>
</dbReference>
<dbReference type="PANTHER" id="PTHR42686:SF1">
    <property type="entry name" value="GH17980P-RELATED"/>
    <property type="match status" value="1"/>
</dbReference>
<dbReference type="Pfam" id="PF00248">
    <property type="entry name" value="Aldo_ket_red"/>
    <property type="match status" value="1"/>
</dbReference>
<dbReference type="PROSITE" id="PS51257">
    <property type="entry name" value="PROKAR_LIPOPROTEIN"/>
    <property type="match status" value="1"/>
</dbReference>